<dbReference type="InterPro" id="IPR001633">
    <property type="entry name" value="EAL_dom"/>
</dbReference>
<accession>A0A5E4SRQ2</accession>
<dbReference type="InterPro" id="IPR000014">
    <property type="entry name" value="PAS"/>
</dbReference>
<dbReference type="RefSeq" id="WP_150562569.1">
    <property type="nucleotide sequence ID" value="NZ_CABPSL010000002.1"/>
</dbReference>
<evidence type="ECO:0000259" key="3">
    <source>
        <dbReference type="PROSITE" id="PS50887"/>
    </source>
</evidence>
<feature type="domain" description="GGDEF" evidence="3">
    <location>
        <begin position="267"/>
        <end position="399"/>
    </location>
</feature>
<dbReference type="Proteomes" id="UP000384354">
    <property type="component" value="Unassembled WGS sequence"/>
</dbReference>
<dbReference type="CDD" id="cd01948">
    <property type="entry name" value="EAL"/>
    <property type="match status" value="1"/>
</dbReference>
<dbReference type="EMBL" id="CABPSL010000002">
    <property type="protein sequence ID" value="VVD78420.1"/>
    <property type="molecule type" value="Genomic_DNA"/>
</dbReference>
<dbReference type="InterPro" id="IPR035965">
    <property type="entry name" value="PAS-like_dom_sf"/>
</dbReference>
<dbReference type="Pfam" id="PF00563">
    <property type="entry name" value="EAL"/>
    <property type="match status" value="1"/>
</dbReference>
<dbReference type="SMART" id="SM00052">
    <property type="entry name" value="EAL"/>
    <property type="match status" value="1"/>
</dbReference>
<dbReference type="AlphaFoldDB" id="A0A5E4SRQ2"/>
<dbReference type="EC" id="3.1.4.52" evidence="4"/>
<dbReference type="SMART" id="SM00091">
    <property type="entry name" value="PAS"/>
    <property type="match status" value="1"/>
</dbReference>
<dbReference type="NCBIfam" id="TIGR00254">
    <property type="entry name" value="GGDEF"/>
    <property type="match status" value="1"/>
</dbReference>
<dbReference type="CDD" id="cd00130">
    <property type="entry name" value="PAS"/>
    <property type="match status" value="1"/>
</dbReference>
<dbReference type="InterPro" id="IPR035919">
    <property type="entry name" value="EAL_sf"/>
</dbReference>
<evidence type="ECO:0000259" key="1">
    <source>
        <dbReference type="PROSITE" id="PS50112"/>
    </source>
</evidence>
<dbReference type="InterPro" id="IPR043128">
    <property type="entry name" value="Rev_trsase/Diguanyl_cyclase"/>
</dbReference>
<keyword evidence="4" id="KW-0378">Hydrolase</keyword>
<dbReference type="PANTHER" id="PTHR44757:SF11">
    <property type="entry name" value="CYCLIC DI-GMP PHOSPHODIESTERASE PDER"/>
    <property type="match status" value="1"/>
</dbReference>
<dbReference type="SUPFAM" id="SSF55785">
    <property type="entry name" value="PYP-like sensor domain (PAS domain)"/>
    <property type="match status" value="1"/>
</dbReference>
<feature type="domain" description="PAS" evidence="1">
    <location>
        <begin position="108"/>
        <end position="179"/>
    </location>
</feature>
<dbReference type="SUPFAM" id="SSF55073">
    <property type="entry name" value="Nucleotide cyclase"/>
    <property type="match status" value="1"/>
</dbReference>
<dbReference type="PANTHER" id="PTHR44757">
    <property type="entry name" value="DIGUANYLATE CYCLASE DGCP"/>
    <property type="match status" value="1"/>
</dbReference>
<dbReference type="GO" id="GO:0071111">
    <property type="term" value="F:cyclic-guanylate-specific phosphodiesterase activity"/>
    <property type="evidence" value="ECO:0007669"/>
    <property type="project" value="UniProtKB-EC"/>
</dbReference>
<dbReference type="Gene3D" id="3.30.450.20">
    <property type="entry name" value="PAS domain"/>
    <property type="match status" value="1"/>
</dbReference>
<dbReference type="NCBIfam" id="NF007474">
    <property type="entry name" value="PRK10060.1"/>
    <property type="match status" value="1"/>
</dbReference>
<dbReference type="NCBIfam" id="TIGR00229">
    <property type="entry name" value="sensory_box"/>
    <property type="match status" value="1"/>
</dbReference>
<dbReference type="InterPro" id="IPR000160">
    <property type="entry name" value="GGDEF_dom"/>
</dbReference>
<dbReference type="PROSITE" id="PS50887">
    <property type="entry name" value="GGDEF"/>
    <property type="match status" value="1"/>
</dbReference>
<dbReference type="InterPro" id="IPR052155">
    <property type="entry name" value="Biofilm_reg_signaling"/>
</dbReference>
<dbReference type="SMART" id="SM00267">
    <property type="entry name" value="GGDEF"/>
    <property type="match status" value="1"/>
</dbReference>
<evidence type="ECO:0000313" key="4">
    <source>
        <dbReference type="EMBL" id="VVD78420.1"/>
    </source>
</evidence>
<dbReference type="OrthoDB" id="9813903at2"/>
<proteinExistence type="predicted"/>
<dbReference type="PROSITE" id="PS50112">
    <property type="entry name" value="PAS"/>
    <property type="match status" value="1"/>
</dbReference>
<gene>
    <name evidence="4" type="primary">gmr_2</name>
    <name evidence="4" type="ORF">PCE31106_00972</name>
</gene>
<dbReference type="PROSITE" id="PS50883">
    <property type="entry name" value="EAL"/>
    <property type="match status" value="1"/>
</dbReference>
<dbReference type="Gene3D" id="3.20.20.450">
    <property type="entry name" value="EAL domain"/>
    <property type="match status" value="1"/>
</dbReference>
<dbReference type="InterPro" id="IPR029787">
    <property type="entry name" value="Nucleotide_cyclase"/>
</dbReference>
<evidence type="ECO:0000259" key="2">
    <source>
        <dbReference type="PROSITE" id="PS50883"/>
    </source>
</evidence>
<evidence type="ECO:0000313" key="5">
    <source>
        <dbReference type="Proteomes" id="UP000384354"/>
    </source>
</evidence>
<feature type="domain" description="EAL" evidence="2">
    <location>
        <begin position="408"/>
        <end position="661"/>
    </location>
</feature>
<organism evidence="4 5">
    <name type="scientific">Pandoraea cepalis</name>
    <dbReference type="NCBI Taxonomy" id="2508294"/>
    <lineage>
        <taxon>Bacteria</taxon>
        <taxon>Pseudomonadati</taxon>
        <taxon>Pseudomonadota</taxon>
        <taxon>Betaproteobacteria</taxon>
        <taxon>Burkholderiales</taxon>
        <taxon>Burkholderiaceae</taxon>
        <taxon>Pandoraea</taxon>
    </lineage>
</organism>
<name>A0A5E4SRQ2_9BURK</name>
<dbReference type="Gene3D" id="3.30.70.270">
    <property type="match status" value="1"/>
</dbReference>
<reference evidence="4 5" key="1">
    <citation type="submission" date="2019-08" db="EMBL/GenBank/DDBJ databases">
        <authorList>
            <person name="Peeters C."/>
        </authorList>
    </citation>
    <scope>NUCLEOTIDE SEQUENCE [LARGE SCALE GENOMIC DNA]</scope>
    <source>
        <strain evidence="4 5">LMG 31106</strain>
    </source>
</reference>
<dbReference type="Pfam" id="PF00990">
    <property type="entry name" value="GGDEF"/>
    <property type="match status" value="1"/>
</dbReference>
<dbReference type="FunFam" id="3.20.20.450:FF:000001">
    <property type="entry name" value="Cyclic di-GMP phosphodiesterase yahA"/>
    <property type="match status" value="1"/>
</dbReference>
<sequence>MHDENDSEVLEVHLGTQSPYWRLGIDSNALELSAVRGLTNIGIALDAAQAATIRSLTGVTSSFELEIALFGHPLRLHMVGKKLDATTWAGTASAYSDTRSVARDLAHGLAFAEQVVSEVNSLVVVLNRHGILQRFNRLAEEVLGKREEDVIGRSAFDLFMTEEQGKKSSTNITGFFENDKPFAVERFINTVNGPRLYQFRNKFVQSGSGLDERFLICSGVDITEERNAQQRLTELANTDVLTGLPNRHAVTEMIRAALAGGPDDTPRQVGILFLDLDNFKHVNDHYGHVTGDRLLTQVSAIVRNCLPECATLARLGGDEFLVLFEHATLAMLEDTAKTIIDRFETSVRLDVMEVYTSCSIGITLHPQHGDTMETLIRNADTAMYVAKEAGKRTYRVFTQEMNQKVAKAMWLDTNLRKALEEKQFVLHYQPLVDIATGDIQSVEALIRWQSPERGLVGPVEFIRHAEEFGLIGSLGRWVMEAAAKQAVQWQAKGLNMRVSINVSARQLSDLNVANHFGEICDSVGLKPGLLDVELTESCFIEDEDRVLSLMEQFRKLGARIYLDDFGTGYSSLAQLARLPFDVIKLDRSFVTSVDSDTNAQALVSSVFTLAKALGFSVVAEGVETDAQAAFLRQAGIERAQGYLYAKPMPAHDLEAWIIEKRKLRLIA</sequence>
<protein>
    <submittedName>
        <fullName evidence="4">Cyclic di-GMP phosphodiesterase Gmr</fullName>
        <ecNumber evidence="4">3.1.4.52</ecNumber>
    </submittedName>
</protein>
<dbReference type="CDD" id="cd01949">
    <property type="entry name" value="GGDEF"/>
    <property type="match status" value="1"/>
</dbReference>
<dbReference type="SUPFAM" id="SSF141868">
    <property type="entry name" value="EAL domain-like"/>
    <property type="match status" value="1"/>
</dbReference>